<accession>A0AA86N781</accession>
<reference evidence="7" key="1">
    <citation type="submission" date="2023-06" db="EMBL/GenBank/DDBJ databases">
        <authorList>
            <person name="Kurt Z."/>
        </authorList>
    </citation>
    <scope>NUCLEOTIDE SEQUENCE</scope>
</reference>
<gene>
    <name evidence="7" type="ORF">HINF_LOCUS1768</name>
    <name evidence="8" type="ORF">HINF_LOCUS23138</name>
</gene>
<dbReference type="Pfam" id="PF17862">
    <property type="entry name" value="AAA_lid_3"/>
    <property type="match status" value="1"/>
</dbReference>
<evidence type="ECO:0000259" key="6">
    <source>
        <dbReference type="SMART" id="SM00382"/>
    </source>
</evidence>
<dbReference type="GO" id="GO:0016887">
    <property type="term" value="F:ATP hydrolysis activity"/>
    <property type="evidence" value="ECO:0007669"/>
    <property type="project" value="InterPro"/>
</dbReference>
<dbReference type="AlphaFoldDB" id="A0AA86N781"/>
<evidence type="ECO:0000256" key="2">
    <source>
        <dbReference type="ARBA" id="ARBA00022741"/>
    </source>
</evidence>
<keyword evidence="9" id="KW-1185">Reference proteome</keyword>
<evidence type="ECO:0000256" key="5">
    <source>
        <dbReference type="SAM" id="MobiDB-lite"/>
    </source>
</evidence>
<evidence type="ECO:0000256" key="1">
    <source>
        <dbReference type="ARBA" id="ARBA00006914"/>
    </source>
</evidence>
<proteinExistence type="inferred from homology"/>
<keyword evidence="4" id="KW-0175">Coiled coil</keyword>
<reference evidence="8 9" key="2">
    <citation type="submission" date="2024-07" db="EMBL/GenBank/DDBJ databases">
        <authorList>
            <person name="Akdeniz Z."/>
        </authorList>
    </citation>
    <scope>NUCLEOTIDE SEQUENCE [LARGE SCALE GENOMIC DNA]</scope>
</reference>
<evidence type="ECO:0000256" key="4">
    <source>
        <dbReference type="ARBA" id="ARBA00023054"/>
    </source>
</evidence>
<sequence length="536" mass="61219">MKLKLHHEKLKVVTNQQQAQLKNQQQKHINTIMYIQKQVRNVSAANNVIADMCVRAKDIICVQSVIKRILVNKMTQEGTHTFIKNEQSDLKYEQYVLIYIEHKNSNLPIKWLKSFSRILLIICEVEILTSLTLFRFNKINNIKQTSQLNQSSTAYLLKQLFNQAANKPAQKEAKEGKEGKDTKDQDEEHTPNILPQIPVKEISNQNLKNMDKPKPKEEMVEGEAEAFRPILAAAPSNFPAELLSFYSIIQHEILTEHPTQSFKEVVGLEKPKQILKESVILPAKYPDLFTGILKPWKGCLLFSAPGNGKSFLARALASECKCTFFNISASSLLSKYYGESEKLVRCLFLMARQYERSVIFIDELDCLMGARDGDSEHEASRRIKTQLLVEIDGLNSVSNQQIFVLAATNLLWTIDSAMLRRLEKRVYVNAPNQDDRAQIIRNEIGDRIDGNLIQQMVMKTENWSASDVCAICKEAAMSRLRKVLQKLEANEGGHYDAKKDIQIGQEEVTEALKVVKPSYDLKLQEKYVEWSRDFGA</sequence>
<dbReference type="PANTHER" id="PTHR23074:SF17">
    <property type="entry name" value="FIDGETIN-LIKE PROTEIN 1"/>
    <property type="match status" value="1"/>
</dbReference>
<comment type="caution">
    <text evidence="7">The sequence shown here is derived from an EMBL/GenBank/DDBJ whole genome shotgun (WGS) entry which is preliminary data.</text>
</comment>
<dbReference type="FunFam" id="3.40.50.300:FF:001025">
    <property type="entry name" value="ATPase family, AAA domain-containing 2B"/>
    <property type="match status" value="1"/>
</dbReference>
<dbReference type="GO" id="GO:0005524">
    <property type="term" value="F:ATP binding"/>
    <property type="evidence" value="ECO:0007669"/>
    <property type="project" value="UniProtKB-KW"/>
</dbReference>
<comment type="similarity">
    <text evidence="1">Belongs to the AAA ATPase family.</text>
</comment>
<evidence type="ECO:0000256" key="3">
    <source>
        <dbReference type="ARBA" id="ARBA00022840"/>
    </source>
</evidence>
<organism evidence="7">
    <name type="scientific">Hexamita inflata</name>
    <dbReference type="NCBI Taxonomy" id="28002"/>
    <lineage>
        <taxon>Eukaryota</taxon>
        <taxon>Metamonada</taxon>
        <taxon>Diplomonadida</taxon>
        <taxon>Hexamitidae</taxon>
        <taxon>Hexamitinae</taxon>
        <taxon>Hexamita</taxon>
    </lineage>
</organism>
<dbReference type="SUPFAM" id="SSF52540">
    <property type="entry name" value="P-loop containing nucleoside triphosphate hydrolases"/>
    <property type="match status" value="1"/>
</dbReference>
<dbReference type="SMART" id="SM00382">
    <property type="entry name" value="AAA"/>
    <property type="match status" value="1"/>
</dbReference>
<dbReference type="EMBL" id="CAXDID020000065">
    <property type="protein sequence ID" value="CAL6012088.1"/>
    <property type="molecule type" value="Genomic_DNA"/>
</dbReference>
<dbReference type="Gene3D" id="1.10.8.60">
    <property type="match status" value="1"/>
</dbReference>
<dbReference type="Pfam" id="PF00004">
    <property type="entry name" value="AAA"/>
    <property type="match status" value="1"/>
</dbReference>
<dbReference type="Gene3D" id="3.40.50.300">
    <property type="entry name" value="P-loop containing nucleotide triphosphate hydrolases"/>
    <property type="match status" value="1"/>
</dbReference>
<dbReference type="EMBL" id="CATOUU010000042">
    <property type="protein sequence ID" value="CAI9914123.1"/>
    <property type="molecule type" value="Genomic_DNA"/>
</dbReference>
<dbReference type="InterPro" id="IPR027417">
    <property type="entry name" value="P-loop_NTPase"/>
</dbReference>
<dbReference type="PANTHER" id="PTHR23074">
    <property type="entry name" value="AAA DOMAIN-CONTAINING"/>
    <property type="match status" value="1"/>
</dbReference>
<name>A0AA86N781_9EUKA</name>
<dbReference type="InterPro" id="IPR003959">
    <property type="entry name" value="ATPase_AAA_core"/>
</dbReference>
<protein>
    <submittedName>
        <fullName evidence="7">Katanin p60 ATPase</fullName>
    </submittedName>
    <submittedName>
        <fullName evidence="8">Katanin_p60 ATPase</fullName>
    </submittedName>
</protein>
<evidence type="ECO:0000313" key="7">
    <source>
        <dbReference type="EMBL" id="CAI9914123.1"/>
    </source>
</evidence>
<feature type="domain" description="AAA+ ATPase" evidence="6">
    <location>
        <begin position="295"/>
        <end position="432"/>
    </location>
</feature>
<evidence type="ECO:0000313" key="8">
    <source>
        <dbReference type="EMBL" id="CAL6012088.1"/>
    </source>
</evidence>
<feature type="region of interest" description="Disordered" evidence="5">
    <location>
        <begin position="166"/>
        <end position="192"/>
    </location>
</feature>
<keyword evidence="3" id="KW-0067">ATP-binding</keyword>
<dbReference type="InterPro" id="IPR050304">
    <property type="entry name" value="MT-severing_AAA_ATPase"/>
</dbReference>
<dbReference type="Proteomes" id="UP001642409">
    <property type="component" value="Unassembled WGS sequence"/>
</dbReference>
<keyword evidence="2" id="KW-0547">Nucleotide-binding</keyword>
<feature type="compositionally biased region" description="Basic and acidic residues" evidence="5">
    <location>
        <begin position="169"/>
        <end position="190"/>
    </location>
</feature>
<dbReference type="InterPro" id="IPR003593">
    <property type="entry name" value="AAA+_ATPase"/>
</dbReference>
<dbReference type="InterPro" id="IPR041569">
    <property type="entry name" value="AAA_lid_3"/>
</dbReference>
<evidence type="ECO:0000313" key="9">
    <source>
        <dbReference type="Proteomes" id="UP001642409"/>
    </source>
</evidence>